<dbReference type="InterPro" id="IPR011050">
    <property type="entry name" value="Pectin_lyase_fold/virulence"/>
</dbReference>
<dbReference type="InterPro" id="IPR039448">
    <property type="entry name" value="Beta_helix"/>
</dbReference>
<dbReference type="EMBL" id="BARS01049493">
    <property type="protein sequence ID" value="GAG33597.1"/>
    <property type="molecule type" value="Genomic_DNA"/>
</dbReference>
<feature type="domain" description="Right handed beta helix" evidence="1">
    <location>
        <begin position="17"/>
        <end position="117"/>
    </location>
</feature>
<organism evidence="2">
    <name type="scientific">marine sediment metagenome</name>
    <dbReference type="NCBI Taxonomy" id="412755"/>
    <lineage>
        <taxon>unclassified sequences</taxon>
        <taxon>metagenomes</taxon>
        <taxon>ecological metagenomes</taxon>
    </lineage>
</organism>
<reference evidence="2" key="1">
    <citation type="journal article" date="2014" name="Front. Microbiol.">
        <title>High frequency of phylogenetically diverse reductive dehalogenase-homologous genes in deep subseafloor sedimentary metagenomes.</title>
        <authorList>
            <person name="Kawai M."/>
            <person name="Futagami T."/>
            <person name="Toyoda A."/>
            <person name="Takaki Y."/>
            <person name="Nishi S."/>
            <person name="Hori S."/>
            <person name="Arai W."/>
            <person name="Tsubouchi T."/>
            <person name="Morono Y."/>
            <person name="Uchiyama I."/>
            <person name="Ito T."/>
            <person name="Fujiyama A."/>
            <person name="Inagaki F."/>
            <person name="Takami H."/>
        </authorList>
    </citation>
    <scope>NUCLEOTIDE SEQUENCE</scope>
    <source>
        <strain evidence="2">Expedition CK06-06</strain>
    </source>
</reference>
<dbReference type="Pfam" id="PF13229">
    <property type="entry name" value="Beta_helix"/>
    <property type="match status" value="1"/>
</dbReference>
<gene>
    <name evidence="2" type="ORF">S01H1_74031</name>
</gene>
<feature type="non-terminal residue" evidence="2">
    <location>
        <position position="240"/>
    </location>
</feature>
<protein>
    <recommendedName>
        <fullName evidence="1">Right handed beta helix domain-containing protein</fullName>
    </recommendedName>
</protein>
<sequence>SGSKDEAVWIASAALWWVDKLYSHDNGDSGLRADAQQGALTDSIFDNNTGDGAQFGATAFYTRIKGCHFQFNDGHGMDTDASRSTISDCTFLQNDHGIFIGGASYLTVSTCSFKDTRNTYDDIKAQNSDHLAFANIVSTASSDAERCLNFDNVDFLSLVNILSSGKDTADIEIQSDCTQVSLGTLNLSSTVKTIIPDPSVILPMNKHNWITIPKDMNATIIGTNKAAYVTARLCAGFGTD</sequence>
<dbReference type="Gene3D" id="2.160.20.10">
    <property type="entry name" value="Single-stranded right-handed beta-helix, Pectin lyase-like"/>
    <property type="match status" value="1"/>
</dbReference>
<comment type="caution">
    <text evidence="2">The sequence shown here is derived from an EMBL/GenBank/DDBJ whole genome shotgun (WGS) entry which is preliminary data.</text>
</comment>
<dbReference type="InterPro" id="IPR012334">
    <property type="entry name" value="Pectin_lyas_fold"/>
</dbReference>
<name>X0XDX7_9ZZZZ</name>
<proteinExistence type="predicted"/>
<dbReference type="SUPFAM" id="SSF51126">
    <property type="entry name" value="Pectin lyase-like"/>
    <property type="match status" value="1"/>
</dbReference>
<feature type="non-terminal residue" evidence="2">
    <location>
        <position position="1"/>
    </location>
</feature>
<dbReference type="AlphaFoldDB" id="X0XDX7"/>
<evidence type="ECO:0000313" key="2">
    <source>
        <dbReference type="EMBL" id="GAG33597.1"/>
    </source>
</evidence>
<accession>X0XDX7</accession>
<evidence type="ECO:0000259" key="1">
    <source>
        <dbReference type="Pfam" id="PF13229"/>
    </source>
</evidence>